<name>A0A2N5VZ27_9BASI</name>
<organism evidence="1 2">
    <name type="scientific">Puccinia coronata f. sp. avenae</name>
    <dbReference type="NCBI Taxonomy" id="200324"/>
    <lineage>
        <taxon>Eukaryota</taxon>
        <taxon>Fungi</taxon>
        <taxon>Dikarya</taxon>
        <taxon>Basidiomycota</taxon>
        <taxon>Pucciniomycotina</taxon>
        <taxon>Pucciniomycetes</taxon>
        <taxon>Pucciniales</taxon>
        <taxon>Pucciniaceae</taxon>
        <taxon>Puccinia</taxon>
    </lineage>
</organism>
<evidence type="ECO:0000313" key="1">
    <source>
        <dbReference type="EMBL" id="PLW55243.1"/>
    </source>
</evidence>
<dbReference type="EMBL" id="PGCJ01000035">
    <property type="protein sequence ID" value="PLW55243.1"/>
    <property type="molecule type" value="Genomic_DNA"/>
</dbReference>
<proteinExistence type="predicted"/>
<reference evidence="1 2" key="1">
    <citation type="submission" date="2017-11" db="EMBL/GenBank/DDBJ databases">
        <title>De novo assembly and phasing of dikaryotic genomes from two isolates of Puccinia coronata f. sp. avenae, the causal agent of oat crown rust.</title>
        <authorList>
            <person name="Miller M.E."/>
            <person name="Zhang Y."/>
            <person name="Omidvar V."/>
            <person name="Sperschneider J."/>
            <person name="Schwessinger B."/>
            <person name="Raley C."/>
            <person name="Palmer J.M."/>
            <person name="Garnica D."/>
            <person name="Upadhyaya N."/>
            <person name="Rathjen J."/>
            <person name="Taylor J.M."/>
            <person name="Park R.F."/>
            <person name="Dodds P.N."/>
            <person name="Hirsch C.D."/>
            <person name="Kianian S.F."/>
            <person name="Figueroa M."/>
        </authorList>
    </citation>
    <scope>NUCLEOTIDE SEQUENCE [LARGE SCALE GENOMIC DNA]</scope>
    <source>
        <strain evidence="1">12NC29</strain>
    </source>
</reference>
<sequence length="314" mass="32623">MTSSDCTIALFKPKTVLGSPLAGIQLVAVLVKPGNQLGPASSLTKKLSFKDTPAAGDKWIMTVLNKPSKAEVKLDSITPNHAPTVMLVLSNSLANPKHIQSLETAEMKIIKHTFHVPGTENADNSRKAPPAVCELSPSTTYCFSHMLTKTLGQKAAPAGGYLLAESSWSAGGYLLAESSRSAGGYLLAESSWSAGGYLLAESSWSAGGYLLAESSWSAGGYLLAESSRSAGGYLLAESSRSAGGYLLAESSWSAGGYLLAESSWSAGGYLLAESSWQATCLPRAPGQQVELLAKSSQKSGSHLLPVSSCCLPSA</sequence>
<protein>
    <submittedName>
        <fullName evidence="1">Uncharacterized protein</fullName>
    </submittedName>
</protein>
<dbReference type="Proteomes" id="UP000235388">
    <property type="component" value="Unassembled WGS sequence"/>
</dbReference>
<dbReference type="AlphaFoldDB" id="A0A2N5VZ27"/>
<accession>A0A2N5VZ27</accession>
<dbReference type="OrthoDB" id="1350766at2759"/>
<gene>
    <name evidence="1" type="ORF">PCANC_03261</name>
</gene>
<keyword evidence="2" id="KW-1185">Reference proteome</keyword>
<dbReference type="STRING" id="200324.A0A2N5VZ27"/>
<evidence type="ECO:0000313" key="2">
    <source>
        <dbReference type="Proteomes" id="UP000235388"/>
    </source>
</evidence>
<comment type="caution">
    <text evidence="1">The sequence shown here is derived from an EMBL/GenBank/DDBJ whole genome shotgun (WGS) entry which is preliminary data.</text>
</comment>